<dbReference type="Proteomes" id="UP000254133">
    <property type="component" value="Unassembled WGS sequence"/>
</dbReference>
<reference evidence="1 2" key="1">
    <citation type="submission" date="2018-06" db="EMBL/GenBank/DDBJ databases">
        <authorList>
            <consortium name="Pathogen Informatics"/>
            <person name="Doyle S."/>
        </authorList>
    </citation>
    <scope>NUCLEOTIDE SEQUENCE [LARGE SCALE GENOMIC DNA]</scope>
    <source>
        <strain evidence="1 2">NCTC9426</strain>
    </source>
</reference>
<dbReference type="AlphaFoldDB" id="A0A378PSJ4"/>
<sequence length="69" mass="7849">MTDGTGYKGFENTIKPYLIRVAQSHQNKNPILFLPHQTALQKSNQLHYPLAHFYPFPQTDNCKAMATDG</sequence>
<protein>
    <submittedName>
        <fullName evidence="1">Uncharacterized protein</fullName>
    </submittedName>
</protein>
<name>A0A378PSJ4_MORBO</name>
<dbReference type="EMBL" id="UGPZ01000002">
    <property type="protein sequence ID" value="STY91271.1"/>
    <property type="molecule type" value="Genomic_DNA"/>
</dbReference>
<gene>
    <name evidence="1" type="ORF">NCTC9426_01318</name>
</gene>
<evidence type="ECO:0000313" key="2">
    <source>
        <dbReference type="Proteomes" id="UP000254133"/>
    </source>
</evidence>
<dbReference type="RefSeq" id="WP_115369184.1">
    <property type="nucleotide sequence ID" value="NZ_UGPZ01000002.1"/>
</dbReference>
<accession>A0A378PSJ4</accession>
<evidence type="ECO:0000313" key="1">
    <source>
        <dbReference type="EMBL" id="STY91271.1"/>
    </source>
</evidence>
<organism evidence="1 2">
    <name type="scientific">Moraxella bovis</name>
    <dbReference type="NCBI Taxonomy" id="476"/>
    <lineage>
        <taxon>Bacteria</taxon>
        <taxon>Pseudomonadati</taxon>
        <taxon>Pseudomonadota</taxon>
        <taxon>Gammaproteobacteria</taxon>
        <taxon>Moraxellales</taxon>
        <taxon>Moraxellaceae</taxon>
        <taxon>Moraxella</taxon>
    </lineage>
</organism>
<proteinExistence type="predicted"/>